<keyword evidence="3" id="KW-0489">Methyltransferase</keyword>
<dbReference type="PROSITE" id="PS50005">
    <property type="entry name" value="TPR"/>
    <property type="match status" value="1"/>
</dbReference>
<accession>A0A330GR55</accession>
<keyword evidence="4" id="KW-1185">Reference proteome</keyword>
<reference evidence="3 4" key="2">
    <citation type="submission" date="2018-07" db="EMBL/GenBank/DDBJ databases">
        <title>Diversity of Mesorhizobium strains in Brazil.</title>
        <authorList>
            <person name="Helene L.C.F."/>
            <person name="Dall'Agnol R."/>
            <person name="Delamuta J.R.M."/>
            <person name="Hungria M."/>
        </authorList>
    </citation>
    <scope>NUCLEOTIDE SEQUENCE [LARGE SCALE GENOMIC DNA]</scope>
    <source>
        <strain evidence="3 4">CNPSo 3140</strain>
    </source>
</reference>
<dbReference type="CDD" id="cd02440">
    <property type="entry name" value="AdoMet_MTases"/>
    <property type="match status" value="1"/>
</dbReference>
<dbReference type="Gene3D" id="3.40.50.150">
    <property type="entry name" value="Vaccinia Virus protein VP39"/>
    <property type="match status" value="1"/>
</dbReference>
<dbReference type="OrthoDB" id="465636at2"/>
<evidence type="ECO:0000313" key="4">
    <source>
        <dbReference type="Proteomes" id="UP000251956"/>
    </source>
</evidence>
<dbReference type="EMBL" id="QMBQ01000004">
    <property type="protein sequence ID" value="RAZ75988.1"/>
    <property type="molecule type" value="Genomic_DNA"/>
</dbReference>
<dbReference type="AlphaFoldDB" id="A0A330GR55"/>
<dbReference type="InterPro" id="IPR029063">
    <property type="entry name" value="SAM-dependent_MTases_sf"/>
</dbReference>
<dbReference type="GO" id="GO:0032259">
    <property type="term" value="P:methylation"/>
    <property type="evidence" value="ECO:0007669"/>
    <property type="project" value="UniProtKB-KW"/>
</dbReference>
<evidence type="ECO:0000256" key="1">
    <source>
        <dbReference type="PROSITE-ProRule" id="PRU00339"/>
    </source>
</evidence>
<dbReference type="PANTHER" id="PTHR43861">
    <property type="entry name" value="TRANS-ACONITATE 2-METHYLTRANSFERASE-RELATED"/>
    <property type="match status" value="1"/>
</dbReference>
<dbReference type="GO" id="GO:0008757">
    <property type="term" value="F:S-adenosylmethionine-dependent methyltransferase activity"/>
    <property type="evidence" value="ECO:0007669"/>
    <property type="project" value="InterPro"/>
</dbReference>
<dbReference type="InterPro" id="IPR013216">
    <property type="entry name" value="Methyltransf_11"/>
</dbReference>
<evidence type="ECO:0000259" key="2">
    <source>
        <dbReference type="Pfam" id="PF08241"/>
    </source>
</evidence>
<proteinExistence type="predicted"/>
<dbReference type="Proteomes" id="UP000251956">
    <property type="component" value="Unassembled WGS sequence"/>
</dbReference>
<dbReference type="Gene3D" id="1.25.40.10">
    <property type="entry name" value="Tetratricopeptide repeat domain"/>
    <property type="match status" value="1"/>
</dbReference>
<feature type="repeat" description="TPR" evidence="1">
    <location>
        <begin position="47"/>
        <end position="80"/>
    </location>
</feature>
<reference evidence="4" key="1">
    <citation type="submission" date="2018-06" db="EMBL/GenBank/DDBJ databases">
        <authorList>
            <person name="Helene L.C."/>
            <person name="Dall'Agnol R."/>
            <person name="Delamuta J.R."/>
            <person name="Hungria M."/>
        </authorList>
    </citation>
    <scope>NUCLEOTIDE SEQUENCE [LARGE SCALE GENOMIC DNA]</scope>
    <source>
        <strain evidence="4">CNPSo 3140</strain>
    </source>
</reference>
<dbReference type="PANTHER" id="PTHR43861:SF1">
    <property type="entry name" value="TRANS-ACONITATE 2-METHYLTRANSFERASE"/>
    <property type="match status" value="1"/>
</dbReference>
<dbReference type="Pfam" id="PF08241">
    <property type="entry name" value="Methyltransf_11"/>
    <property type="match status" value="1"/>
</dbReference>
<protein>
    <submittedName>
        <fullName evidence="3">SAM-dependent methyltransferase</fullName>
    </submittedName>
</protein>
<gene>
    <name evidence="3" type="ORF">DPM35_14760</name>
</gene>
<evidence type="ECO:0000313" key="3">
    <source>
        <dbReference type="EMBL" id="RAZ75988.1"/>
    </source>
</evidence>
<dbReference type="InterPro" id="IPR011990">
    <property type="entry name" value="TPR-like_helical_dom_sf"/>
</dbReference>
<dbReference type="SUPFAM" id="SSF53335">
    <property type="entry name" value="S-adenosyl-L-methionine-dependent methyltransferases"/>
    <property type="match status" value="1"/>
</dbReference>
<feature type="domain" description="Methyltransferase type 11" evidence="2">
    <location>
        <begin position="149"/>
        <end position="239"/>
    </location>
</feature>
<sequence>MKPLQASSGDLNADRRADVAEMLLASGEPAQAAELLLGALELAPRWAAGWFRLGEMQEAAGLLDQAAQAWGMALKLDPADRLGAALKLQLIGKAPAAAAPPSAFVETLFDHYADSFEESLVGKLDYRLPDFLSQAIRKARPGRFRLAIDLGCGTGLMGERLRPFVDRLEGYDISAGMLRKAKAKGIYDLLAKADLQRFSHTGARADLVVAADVFIYLGALERIVGAVAGTLAEDGLFAFSLETLAGGDDFALLPSRRYAHSEAYARRVLCANGFAVLSLESVVIRHDRRDPVEGLAIVAGFPAASAGLSTQAPA</sequence>
<dbReference type="SUPFAM" id="SSF48452">
    <property type="entry name" value="TPR-like"/>
    <property type="match status" value="1"/>
</dbReference>
<dbReference type="SMART" id="SM00028">
    <property type="entry name" value="TPR"/>
    <property type="match status" value="2"/>
</dbReference>
<dbReference type="RefSeq" id="WP_112128009.1">
    <property type="nucleotide sequence ID" value="NZ_QMBQ01000004.1"/>
</dbReference>
<organism evidence="3 4">
    <name type="scientific">Mesorhizobium atlanticum</name>
    <dbReference type="NCBI Taxonomy" id="2233532"/>
    <lineage>
        <taxon>Bacteria</taxon>
        <taxon>Pseudomonadati</taxon>
        <taxon>Pseudomonadota</taxon>
        <taxon>Alphaproteobacteria</taxon>
        <taxon>Hyphomicrobiales</taxon>
        <taxon>Phyllobacteriaceae</taxon>
        <taxon>Mesorhizobium</taxon>
    </lineage>
</organism>
<keyword evidence="3" id="KW-0808">Transferase</keyword>
<dbReference type="InterPro" id="IPR019734">
    <property type="entry name" value="TPR_rpt"/>
</dbReference>
<name>A0A330GR55_9HYPH</name>
<comment type="caution">
    <text evidence="3">The sequence shown here is derived from an EMBL/GenBank/DDBJ whole genome shotgun (WGS) entry which is preliminary data.</text>
</comment>
<keyword evidence="1" id="KW-0802">TPR repeat</keyword>